<evidence type="ECO:0000256" key="7">
    <source>
        <dbReference type="SAM" id="Phobius"/>
    </source>
</evidence>
<feature type="transmembrane region" description="Helical" evidence="7">
    <location>
        <begin position="56"/>
        <end position="80"/>
    </location>
</feature>
<comment type="caution">
    <text evidence="9">The sequence shown here is derived from an EMBL/GenBank/DDBJ whole genome shotgun (WGS) entry which is preliminary data.</text>
</comment>
<dbReference type="Pfam" id="PF02687">
    <property type="entry name" value="FtsX"/>
    <property type="match status" value="2"/>
</dbReference>
<accession>A0ABV3DH74</accession>
<feature type="transmembrane region" description="Helical" evidence="7">
    <location>
        <begin position="100"/>
        <end position="125"/>
    </location>
</feature>
<evidence type="ECO:0000313" key="9">
    <source>
        <dbReference type="EMBL" id="MEU8134254.1"/>
    </source>
</evidence>
<name>A0ABV3DH74_9ACTN</name>
<protein>
    <submittedName>
        <fullName evidence="9">FtsX-like permease family protein</fullName>
    </submittedName>
</protein>
<dbReference type="InterPro" id="IPR003838">
    <property type="entry name" value="ABC3_permease_C"/>
</dbReference>
<feature type="transmembrane region" description="Helical" evidence="7">
    <location>
        <begin position="330"/>
        <end position="354"/>
    </location>
</feature>
<keyword evidence="3 7" id="KW-0812">Transmembrane</keyword>
<dbReference type="PANTHER" id="PTHR30572:SF4">
    <property type="entry name" value="ABC TRANSPORTER PERMEASE YTRF"/>
    <property type="match status" value="1"/>
</dbReference>
<evidence type="ECO:0000259" key="8">
    <source>
        <dbReference type="Pfam" id="PF02687"/>
    </source>
</evidence>
<evidence type="ECO:0000256" key="3">
    <source>
        <dbReference type="ARBA" id="ARBA00022692"/>
    </source>
</evidence>
<feature type="transmembrane region" description="Helical" evidence="7">
    <location>
        <begin position="416"/>
        <end position="438"/>
    </location>
</feature>
<feature type="transmembrane region" description="Helical" evidence="7">
    <location>
        <begin position="200"/>
        <end position="221"/>
    </location>
</feature>
<evidence type="ECO:0000313" key="10">
    <source>
        <dbReference type="Proteomes" id="UP001551482"/>
    </source>
</evidence>
<organism evidence="9 10">
    <name type="scientific">Streptodolium elevatio</name>
    <dbReference type="NCBI Taxonomy" id="3157996"/>
    <lineage>
        <taxon>Bacteria</taxon>
        <taxon>Bacillati</taxon>
        <taxon>Actinomycetota</taxon>
        <taxon>Actinomycetes</taxon>
        <taxon>Kitasatosporales</taxon>
        <taxon>Streptomycetaceae</taxon>
        <taxon>Streptodolium</taxon>
    </lineage>
</organism>
<feature type="transmembrane region" description="Helical" evidence="7">
    <location>
        <begin position="375"/>
        <end position="396"/>
    </location>
</feature>
<evidence type="ECO:0000256" key="2">
    <source>
        <dbReference type="ARBA" id="ARBA00022475"/>
    </source>
</evidence>
<keyword evidence="4 7" id="KW-1133">Transmembrane helix</keyword>
<feature type="transmembrane region" description="Helical" evidence="7">
    <location>
        <begin position="237"/>
        <end position="262"/>
    </location>
</feature>
<feature type="domain" description="ABC3 transporter permease C-terminal" evidence="8">
    <location>
        <begin position="331"/>
        <end position="445"/>
    </location>
</feature>
<gene>
    <name evidence="9" type="ORF">AB0C36_12165</name>
</gene>
<keyword evidence="10" id="KW-1185">Reference proteome</keyword>
<dbReference type="Proteomes" id="UP001551482">
    <property type="component" value="Unassembled WGS sequence"/>
</dbReference>
<keyword evidence="5 7" id="KW-0472">Membrane</keyword>
<evidence type="ECO:0000256" key="6">
    <source>
        <dbReference type="ARBA" id="ARBA00038076"/>
    </source>
</evidence>
<evidence type="ECO:0000256" key="4">
    <source>
        <dbReference type="ARBA" id="ARBA00022989"/>
    </source>
</evidence>
<comment type="subcellular location">
    <subcellularLocation>
        <location evidence="1">Cell membrane</location>
        <topology evidence="1">Multi-pass membrane protein</topology>
    </subcellularLocation>
</comment>
<keyword evidence="2" id="KW-1003">Cell membrane</keyword>
<evidence type="ECO:0000256" key="1">
    <source>
        <dbReference type="ARBA" id="ARBA00004651"/>
    </source>
</evidence>
<comment type="similarity">
    <text evidence="6">Belongs to the ABC-4 integral membrane protein family.</text>
</comment>
<feature type="transmembrane region" description="Helical" evidence="7">
    <location>
        <begin position="12"/>
        <end position="36"/>
    </location>
</feature>
<dbReference type="InterPro" id="IPR050250">
    <property type="entry name" value="Macrolide_Exporter_MacB"/>
</dbReference>
<feature type="transmembrane region" description="Helical" evidence="7">
    <location>
        <begin position="145"/>
        <end position="170"/>
    </location>
</feature>
<proteinExistence type="inferred from homology"/>
<evidence type="ECO:0000256" key="5">
    <source>
        <dbReference type="ARBA" id="ARBA00023136"/>
    </source>
</evidence>
<dbReference type="EMBL" id="JBEZFP010000024">
    <property type="protein sequence ID" value="MEU8134254.1"/>
    <property type="molecule type" value="Genomic_DNA"/>
</dbReference>
<dbReference type="PANTHER" id="PTHR30572">
    <property type="entry name" value="MEMBRANE COMPONENT OF TRANSPORTER-RELATED"/>
    <property type="match status" value="1"/>
</dbReference>
<dbReference type="RefSeq" id="WP_358352759.1">
    <property type="nucleotide sequence ID" value="NZ_JBEZFP010000024.1"/>
</dbReference>
<feature type="domain" description="ABC3 transporter permease C-terminal" evidence="8">
    <location>
        <begin position="63"/>
        <end position="177"/>
    </location>
</feature>
<reference evidence="9 10" key="1">
    <citation type="submission" date="2024-06" db="EMBL/GenBank/DDBJ databases">
        <title>The Natural Products Discovery Center: Release of the First 8490 Sequenced Strains for Exploring Actinobacteria Biosynthetic Diversity.</title>
        <authorList>
            <person name="Kalkreuter E."/>
            <person name="Kautsar S.A."/>
            <person name="Yang D."/>
            <person name="Bader C.D."/>
            <person name="Teijaro C.N."/>
            <person name="Fluegel L."/>
            <person name="Davis C.M."/>
            <person name="Simpson J.R."/>
            <person name="Lauterbach L."/>
            <person name="Steele A.D."/>
            <person name="Gui C."/>
            <person name="Meng S."/>
            <person name="Li G."/>
            <person name="Viehrig K."/>
            <person name="Ye F."/>
            <person name="Su P."/>
            <person name="Kiefer A.F."/>
            <person name="Nichols A."/>
            <person name="Cepeda A.J."/>
            <person name="Yan W."/>
            <person name="Fan B."/>
            <person name="Jiang Y."/>
            <person name="Adhikari A."/>
            <person name="Zheng C.-J."/>
            <person name="Schuster L."/>
            <person name="Cowan T.M."/>
            <person name="Smanski M.J."/>
            <person name="Chevrette M.G."/>
            <person name="De Carvalho L.P.S."/>
            <person name="Shen B."/>
        </authorList>
    </citation>
    <scope>NUCLEOTIDE SEQUENCE [LARGE SCALE GENOMIC DNA]</scope>
    <source>
        <strain evidence="9 10">NPDC048946</strain>
    </source>
</reference>
<feature type="transmembrane region" description="Helical" evidence="7">
    <location>
        <begin position="283"/>
        <end position="306"/>
    </location>
</feature>
<sequence>MFALALRSLRHRISGFAASFLAMFLGATILMSFAAMLDTAGGTGVDATSKETLTTMGAVVGGWGLLLVVFAVSSTLTLSVRQRSAEMALLRSIGATPRQVTRMIVGESAVLAAAAAVLAVAPAVLGGRLLLDLLGSTGQVDADVAYVFGPIALGMGITITFAAATLAALITARRAARTSAAEALGAAAVADDSRLSKKRIAVGVVFLLLALDLAVVTATVMKGKGSDAMQTAGQTSIWAAIGLAVLAPAIIRKVAAVVAGPLERRGLTGYLTAQNLRRHTGRLASVVMPVVLFTAIGAGTLVMQAVENDAMAASGLLKSNEQKNIETLNFVVTGMIVAFAAIMLINTLVAATAARRREFAQVRLAGATPRQVLKVVALEGAILTAVGVALGTAAALPTILPYSYARTGDVVPGTGAGIYLAIVAVAAVLTVATGYAAARRTIRTPAITAVA</sequence>